<protein>
    <submittedName>
        <fullName evidence="2">Uncharacterized protein</fullName>
    </submittedName>
</protein>
<accession>A0ABD3UD31</accession>
<keyword evidence="3" id="KW-1185">Reference proteome</keyword>
<reference evidence="2 3" key="1">
    <citation type="submission" date="2024-11" db="EMBL/GenBank/DDBJ databases">
        <title>Chromosome-level genome assembly of the freshwater bivalve Anodonta woodiana.</title>
        <authorList>
            <person name="Chen X."/>
        </authorList>
    </citation>
    <scope>NUCLEOTIDE SEQUENCE [LARGE SCALE GENOMIC DNA]</scope>
    <source>
        <strain evidence="2">MN2024</strain>
        <tissue evidence="2">Gills</tissue>
    </source>
</reference>
<sequence>MEESENYWWRDWLFTSFFVIMILISKFEAMECSEDVDFMKVFAANTKWNGWYIYEGNRYFCIMYIQSQHYSKDNAILATFRDLKGTTMDLDGICPGSDKSEVTFNLSAVFDGGDKFSEKSGFELHGFLSKKNGGWLYSGNITRPANFGAFNLESGQTVSTPVSVSENHGWRLAVMIGVPVTLAILGVMGTVYLTYWGIKKGYIRHVPKNYSSFDNPVAYDANKEMVHM</sequence>
<name>A0ABD3UD31_SINWO</name>
<dbReference type="Proteomes" id="UP001634394">
    <property type="component" value="Unassembled WGS sequence"/>
</dbReference>
<organism evidence="2 3">
    <name type="scientific">Sinanodonta woodiana</name>
    <name type="common">Chinese pond mussel</name>
    <name type="synonym">Anodonta woodiana</name>
    <dbReference type="NCBI Taxonomy" id="1069815"/>
    <lineage>
        <taxon>Eukaryota</taxon>
        <taxon>Metazoa</taxon>
        <taxon>Spiralia</taxon>
        <taxon>Lophotrochozoa</taxon>
        <taxon>Mollusca</taxon>
        <taxon>Bivalvia</taxon>
        <taxon>Autobranchia</taxon>
        <taxon>Heteroconchia</taxon>
        <taxon>Palaeoheterodonta</taxon>
        <taxon>Unionida</taxon>
        <taxon>Unionoidea</taxon>
        <taxon>Unionidae</taxon>
        <taxon>Unioninae</taxon>
        <taxon>Sinanodonta</taxon>
    </lineage>
</organism>
<keyword evidence="1" id="KW-0812">Transmembrane</keyword>
<proteinExistence type="predicted"/>
<keyword evidence="1" id="KW-0472">Membrane</keyword>
<evidence type="ECO:0000256" key="1">
    <source>
        <dbReference type="SAM" id="Phobius"/>
    </source>
</evidence>
<dbReference type="AlphaFoldDB" id="A0ABD3UD31"/>
<comment type="caution">
    <text evidence="2">The sequence shown here is derived from an EMBL/GenBank/DDBJ whole genome shotgun (WGS) entry which is preliminary data.</text>
</comment>
<evidence type="ECO:0000313" key="3">
    <source>
        <dbReference type="Proteomes" id="UP001634394"/>
    </source>
</evidence>
<dbReference type="EMBL" id="JBJQND010000016">
    <property type="protein sequence ID" value="KAL3847397.1"/>
    <property type="molecule type" value="Genomic_DNA"/>
</dbReference>
<keyword evidence="1" id="KW-1133">Transmembrane helix</keyword>
<gene>
    <name evidence="2" type="ORF">ACJMK2_018312</name>
</gene>
<feature type="transmembrane region" description="Helical" evidence="1">
    <location>
        <begin position="172"/>
        <end position="198"/>
    </location>
</feature>
<evidence type="ECO:0000313" key="2">
    <source>
        <dbReference type="EMBL" id="KAL3847397.1"/>
    </source>
</evidence>
<feature type="transmembrane region" description="Helical" evidence="1">
    <location>
        <begin position="12"/>
        <end position="29"/>
    </location>
</feature>